<dbReference type="InterPro" id="IPR013083">
    <property type="entry name" value="Znf_RING/FYVE/PHD"/>
</dbReference>
<dbReference type="Pfam" id="PF26054">
    <property type="entry name" value="PHD_G2E3"/>
    <property type="match status" value="1"/>
</dbReference>
<dbReference type="PROSITE" id="PS50237">
    <property type="entry name" value="HECT"/>
    <property type="match status" value="1"/>
</dbReference>
<gene>
    <name evidence="15" type="ORF">ANANG_G00016110</name>
</gene>
<evidence type="ECO:0000259" key="13">
    <source>
        <dbReference type="PROSITE" id="PS50237"/>
    </source>
</evidence>
<dbReference type="SMART" id="SM00249">
    <property type="entry name" value="PHD"/>
    <property type="match status" value="3"/>
</dbReference>
<evidence type="ECO:0000256" key="8">
    <source>
        <dbReference type="ARBA" id="ARBA00023242"/>
    </source>
</evidence>
<evidence type="ECO:0000259" key="12">
    <source>
        <dbReference type="PROSITE" id="PS50089"/>
    </source>
</evidence>
<evidence type="ECO:0000259" key="14">
    <source>
        <dbReference type="PROSITE" id="PS51805"/>
    </source>
</evidence>
<comment type="caution">
    <text evidence="15">The sequence shown here is derived from an EMBL/GenBank/DDBJ whole genome shotgun (WGS) entry which is preliminary data.</text>
</comment>
<dbReference type="InterPro" id="IPR051188">
    <property type="entry name" value="PHD-type_Zinc_Finger"/>
</dbReference>
<dbReference type="PANTHER" id="PTHR12420">
    <property type="entry name" value="PHD FINGER PROTEIN"/>
    <property type="match status" value="1"/>
</dbReference>
<dbReference type="EMBL" id="JAFIRN010000001">
    <property type="protein sequence ID" value="KAG5857154.1"/>
    <property type="molecule type" value="Genomic_DNA"/>
</dbReference>
<dbReference type="PROSITE" id="PS50089">
    <property type="entry name" value="ZF_RING_2"/>
    <property type="match status" value="1"/>
</dbReference>
<dbReference type="InterPro" id="IPR001841">
    <property type="entry name" value="Znf_RING"/>
</dbReference>
<dbReference type="Proteomes" id="UP001044222">
    <property type="component" value="Unassembled WGS sequence"/>
</dbReference>
<feature type="domain" description="RING-type" evidence="12">
    <location>
        <begin position="146"/>
        <end position="195"/>
    </location>
</feature>
<evidence type="ECO:0000256" key="6">
    <source>
        <dbReference type="ARBA" id="ARBA00022786"/>
    </source>
</evidence>
<sequence>MKRIQRSADENDALQCCVLCKLSENSPDKYGEKITLRQHGLTVHYFCLLMSSGVYQRGQEDEGIHGFLVEDIKQEVRRSTRLRCGVCKKKGASVGCSIKSCRKKVHFPCGIKEEFVFQFTGLFPSFCRVHRPTQSLLSPVTTPLSCSVCLDPIEPVLSYSVLKCPCCHSSWFHRDCVQHQAYSAAMFFFKCTICSNKEQFQQEMLRMGIHIPERDASWELEENAYVELLQVYQHCDARKCSCCNGRQYSGRVGKWEIVRCTFCGSKGTHRKCSSLKLYEDRWACIDCRSVVNGDDALPRHHRSPQSGLKNDRSSRKRSSSIRSSLVCRRSSMLASSPREILRGLASQISLVPSIPVVMKGDGAFKAASKFLRHPNFTPYHGLAVRFTGDEQCHNNVSLRRFMRLLVNEIQNSTLFEGPENAKILTLDSQALRDDLYFDAGCLLALSLVHGGPPPCFLSRVLYRTLFHLPQDSPLTLQDLGNTLFAAKVKMIRDAESIEELKEAVLLASEYLEVAGCFRKVVSLSDKDALVEDMLNFHLVTRIHLPLQRFREGLKTLGLFDQIQSDPEAFSTLFCAPLHKISADSVANLFPVQFSDDEEKKTKETMMASFWRQYLLECEVGRSATSLEEVLIFATSVDVEPAVGFNPAPSMSFLHPVDSVDLLPQRQPEKNHLLLPVLPSYQLFKRHMEYAVCQLTVVQEASLSIS</sequence>
<protein>
    <recommendedName>
        <fullName evidence="17">PHD-type domain-containing protein</fullName>
    </recommendedName>
</protein>
<keyword evidence="4" id="KW-0479">Metal-binding</keyword>
<evidence type="ECO:0000256" key="2">
    <source>
        <dbReference type="ARBA" id="ARBA00004906"/>
    </source>
</evidence>
<keyword evidence="7" id="KW-0862">Zinc</keyword>
<dbReference type="InterPro" id="IPR042013">
    <property type="entry name" value="PHF7/G2E3_ePHD"/>
</dbReference>
<keyword evidence="6 9" id="KW-0833">Ubl conjugation pathway</keyword>
<evidence type="ECO:0000313" key="16">
    <source>
        <dbReference type="Proteomes" id="UP001044222"/>
    </source>
</evidence>
<organism evidence="15 16">
    <name type="scientific">Anguilla anguilla</name>
    <name type="common">European freshwater eel</name>
    <name type="synonym">Muraena anguilla</name>
    <dbReference type="NCBI Taxonomy" id="7936"/>
    <lineage>
        <taxon>Eukaryota</taxon>
        <taxon>Metazoa</taxon>
        <taxon>Chordata</taxon>
        <taxon>Craniata</taxon>
        <taxon>Vertebrata</taxon>
        <taxon>Euteleostomi</taxon>
        <taxon>Actinopterygii</taxon>
        <taxon>Neopterygii</taxon>
        <taxon>Teleostei</taxon>
        <taxon>Anguilliformes</taxon>
        <taxon>Anguillidae</taxon>
        <taxon>Anguilla</taxon>
    </lineage>
</organism>
<dbReference type="InterPro" id="IPR001965">
    <property type="entry name" value="Znf_PHD"/>
</dbReference>
<evidence type="ECO:0000256" key="9">
    <source>
        <dbReference type="PROSITE-ProRule" id="PRU00104"/>
    </source>
</evidence>
<evidence type="ECO:0000313" key="15">
    <source>
        <dbReference type="EMBL" id="KAG5857154.1"/>
    </source>
</evidence>
<dbReference type="Pfam" id="PF00632">
    <property type="entry name" value="HECT"/>
    <property type="match status" value="1"/>
</dbReference>
<dbReference type="InterPro" id="IPR000569">
    <property type="entry name" value="HECT_dom"/>
</dbReference>
<accession>A0A9D3MYB7</accession>
<dbReference type="AlphaFoldDB" id="A0A9D3MYB7"/>
<evidence type="ECO:0000256" key="1">
    <source>
        <dbReference type="ARBA" id="ARBA00004123"/>
    </source>
</evidence>
<dbReference type="Pfam" id="PF13771">
    <property type="entry name" value="zf-HC5HC2H"/>
    <property type="match status" value="1"/>
</dbReference>
<dbReference type="PROSITE" id="PS51805">
    <property type="entry name" value="EPHD"/>
    <property type="match status" value="1"/>
</dbReference>
<dbReference type="InterPro" id="IPR035983">
    <property type="entry name" value="Hect_E3_ubiquitin_ligase"/>
</dbReference>
<comment type="caution">
    <text evidence="9">Lacks conserved residue(s) required for the propagation of feature annotation.</text>
</comment>
<name>A0A9D3MYB7_ANGAN</name>
<keyword evidence="3" id="KW-0808">Transferase</keyword>
<dbReference type="SUPFAM" id="SSF57903">
    <property type="entry name" value="FYVE/PHD zinc finger"/>
    <property type="match status" value="1"/>
</dbReference>
<dbReference type="PANTHER" id="PTHR12420:SF42">
    <property type="entry name" value="G2_M PHASE-SPECIFIC E3 UBIQUITIN-PROTEIN LIGASE"/>
    <property type="match status" value="1"/>
</dbReference>
<evidence type="ECO:0008006" key="17">
    <source>
        <dbReference type="Google" id="ProtNLM"/>
    </source>
</evidence>
<dbReference type="InterPro" id="IPR011011">
    <property type="entry name" value="Znf_FYVE_PHD"/>
</dbReference>
<evidence type="ECO:0000256" key="10">
    <source>
        <dbReference type="PROSITE-ProRule" id="PRU00175"/>
    </source>
</evidence>
<dbReference type="GO" id="GO:0008270">
    <property type="term" value="F:zinc ion binding"/>
    <property type="evidence" value="ECO:0007669"/>
    <property type="project" value="UniProtKB-KW"/>
</dbReference>
<dbReference type="PROSITE" id="PS01359">
    <property type="entry name" value="ZF_PHD_1"/>
    <property type="match status" value="2"/>
</dbReference>
<dbReference type="InterPro" id="IPR034732">
    <property type="entry name" value="EPHD"/>
</dbReference>
<proteinExistence type="predicted"/>
<dbReference type="SUPFAM" id="SSF56204">
    <property type="entry name" value="Hect, E3 ligase catalytic domain"/>
    <property type="match status" value="1"/>
</dbReference>
<dbReference type="GO" id="GO:0004842">
    <property type="term" value="F:ubiquitin-protein transferase activity"/>
    <property type="evidence" value="ECO:0007669"/>
    <property type="project" value="InterPro"/>
</dbReference>
<dbReference type="InterPro" id="IPR059102">
    <property type="entry name" value="PHD_PHF7/G2E3-like"/>
</dbReference>
<evidence type="ECO:0000256" key="5">
    <source>
        <dbReference type="ARBA" id="ARBA00022771"/>
    </source>
</evidence>
<comment type="subcellular location">
    <subcellularLocation>
        <location evidence="1">Nucleus</location>
    </subcellularLocation>
</comment>
<keyword evidence="8" id="KW-0539">Nucleus</keyword>
<dbReference type="SMART" id="SM00119">
    <property type="entry name" value="HECTc"/>
    <property type="match status" value="1"/>
</dbReference>
<feature type="domain" description="HECT" evidence="13">
    <location>
        <begin position="629"/>
        <end position="705"/>
    </location>
</feature>
<dbReference type="Gene3D" id="3.90.1750.10">
    <property type="entry name" value="Hect, E3 ligase catalytic domains"/>
    <property type="match status" value="1"/>
</dbReference>
<evidence type="ECO:0000256" key="3">
    <source>
        <dbReference type="ARBA" id="ARBA00022679"/>
    </source>
</evidence>
<feature type="region of interest" description="Disordered" evidence="11">
    <location>
        <begin position="296"/>
        <end position="323"/>
    </location>
</feature>
<dbReference type="CDD" id="cd15496">
    <property type="entry name" value="PHD_PHF7_G2E3_like"/>
    <property type="match status" value="1"/>
</dbReference>
<evidence type="ECO:0000256" key="11">
    <source>
        <dbReference type="SAM" id="MobiDB-lite"/>
    </source>
</evidence>
<keyword evidence="5 10" id="KW-0863">Zinc-finger</keyword>
<keyword evidence="16" id="KW-1185">Reference proteome</keyword>
<dbReference type="Gene3D" id="3.30.40.10">
    <property type="entry name" value="Zinc/RING finger domain, C3HC4 (zinc finger)"/>
    <property type="match status" value="2"/>
</dbReference>
<dbReference type="InterPro" id="IPR019786">
    <property type="entry name" value="Zinc_finger_PHD-type_CS"/>
</dbReference>
<evidence type="ECO:0000256" key="7">
    <source>
        <dbReference type="ARBA" id="ARBA00022833"/>
    </source>
</evidence>
<reference evidence="15" key="1">
    <citation type="submission" date="2021-01" db="EMBL/GenBank/DDBJ databases">
        <title>A chromosome-scale assembly of European eel, Anguilla anguilla.</title>
        <authorList>
            <person name="Henkel C."/>
            <person name="Jong-Raadsen S.A."/>
            <person name="Dufour S."/>
            <person name="Weltzien F.-A."/>
            <person name="Palstra A.P."/>
            <person name="Pelster B."/>
            <person name="Spaink H.P."/>
            <person name="Van Den Thillart G.E."/>
            <person name="Jansen H."/>
            <person name="Zahm M."/>
            <person name="Klopp C."/>
            <person name="Cedric C."/>
            <person name="Louis A."/>
            <person name="Berthelot C."/>
            <person name="Parey E."/>
            <person name="Roest Crollius H."/>
            <person name="Montfort J."/>
            <person name="Robinson-Rechavi M."/>
            <person name="Bucao C."/>
            <person name="Bouchez O."/>
            <person name="Gislard M."/>
            <person name="Lluch J."/>
            <person name="Milhes M."/>
            <person name="Lampietro C."/>
            <person name="Lopez Roques C."/>
            <person name="Donnadieu C."/>
            <person name="Braasch I."/>
            <person name="Desvignes T."/>
            <person name="Postlethwait J."/>
            <person name="Bobe J."/>
            <person name="Guiguen Y."/>
            <person name="Dirks R."/>
        </authorList>
    </citation>
    <scope>NUCLEOTIDE SEQUENCE</scope>
    <source>
        <strain evidence="15">Tag_6206</strain>
        <tissue evidence="15">Liver</tissue>
    </source>
</reference>
<feature type="domain" description="PHD-type" evidence="14">
    <location>
        <begin position="14"/>
        <end position="131"/>
    </location>
</feature>
<comment type="pathway">
    <text evidence="2">Protein modification; protein ubiquitination.</text>
</comment>
<evidence type="ECO:0000256" key="4">
    <source>
        <dbReference type="ARBA" id="ARBA00022723"/>
    </source>
</evidence>
<dbReference type="CDD" id="cd15669">
    <property type="entry name" value="ePHD_PHF7_G2E3_like"/>
    <property type="match status" value="1"/>
</dbReference>
<dbReference type="GO" id="GO:0005634">
    <property type="term" value="C:nucleus"/>
    <property type="evidence" value="ECO:0007669"/>
    <property type="project" value="UniProtKB-SubCell"/>
</dbReference>